<sequence length="191" mass="20367">MRKFAIWTTAITLGFLSFFVPVCLAQAPVAPAVSTGQIYTCTCGQNCIELVAPTEPAMSVDPNEGAMSLPDQSCPDTCIIGTLGSKCPVGSLTKCRTKDCVDLENPLNIKDSQITAPYILGNVIKGFLSIIGSLALLMIVWGGFQWLTSMGNPEKVKAGANTMLWATIGLVLVFSSYLLVVNLLSYLQPAK</sequence>
<keyword evidence="1" id="KW-0812">Transmembrane</keyword>
<keyword evidence="2" id="KW-0732">Signal</keyword>
<keyword evidence="1" id="KW-1133">Transmembrane helix</keyword>
<gene>
    <name evidence="3" type="ORF">A2261_00460</name>
</gene>
<name>A0A1F6NLF4_9BACT</name>
<comment type="caution">
    <text evidence="3">The sequence shown here is derived from an EMBL/GenBank/DDBJ whole genome shotgun (WGS) entry which is preliminary data.</text>
</comment>
<reference evidence="3 4" key="1">
    <citation type="journal article" date="2016" name="Nat. Commun.">
        <title>Thousands of microbial genomes shed light on interconnected biogeochemical processes in an aquifer system.</title>
        <authorList>
            <person name="Anantharaman K."/>
            <person name="Brown C.T."/>
            <person name="Hug L.A."/>
            <person name="Sharon I."/>
            <person name="Castelle C.J."/>
            <person name="Probst A.J."/>
            <person name="Thomas B.C."/>
            <person name="Singh A."/>
            <person name="Wilkins M.J."/>
            <person name="Karaoz U."/>
            <person name="Brodie E.L."/>
            <person name="Williams K.H."/>
            <person name="Hubbard S.S."/>
            <person name="Banfield J.F."/>
        </authorList>
    </citation>
    <scope>NUCLEOTIDE SEQUENCE [LARGE SCALE GENOMIC DNA]</scope>
</reference>
<evidence type="ECO:0000313" key="4">
    <source>
        <dbReference type="Proteomes" id="UP000177803"/>
    </source>
</evidence>
<dbReference type="Proteomes" id="UP000177803">
    <property type="component" value="Unassembled WGS sequence"/>
</dbReference>
<protein>
    <submittedName>
        <fullName evidence="3">Uncharacterized protein</fullName>
    </submittedName>
</protein>
<feature type="transmembrane region" description="Helical" evidence="1">
    <location>
        <begin position="126"/>
        <end position="144"/>
    </location>
</feature>
<feature type="signal peptide" evidence="2">
    <location>
        <begin position="1"/>
        <end position="25"/>
    </location>
</feature>
<evidence type="ECO:0000313" key="3">
    <source>
        <dbReference type="EMBL" id="OGH84678.1"/>
    </source>
</evidence>
<evidence type="ECO:0000256" key="1">
    <source>
        <dbReference type="SAM" id="Phobius"/>
    </source>
</evidence>
<feature type="transmembrane region" description="Helical" evidence="1">
    <location>
        <begin position="164"/>
        <end position="187"/>
    </location>
</feature>
<dbReference type="AlphaFoldDB" id="A0A1F6NLF4"/>
<dbReference type="Pfam" id="PF18895">
    <property type="entry name" value="T4SS_pilin"/>
    <property type="match status" value="1"/>
</dbReference>
<proteinExistence type="predicted"/>
<dbReference type="InterPro" id="IPR043993">
    <property type="entry name" value="T4SS_pilin"/>
</dbReference>
<organism evidence="3 4">
    <name type="scientific">Candidatus Magasanikbacteria bacterium RIFOXYA2_FULL_44_8</name>
    <dbReference type="NCBI Taxonomy" id="1798696"/>
    <lineage>
        <taxon>Bacteria</taxon>
        <taxon>Candidatus Magasanikiibacteriota</taxon>
    </lineage>
</organism>
<keyword evidence="1" id="KW-0472">Membrane</keyword>
<dbReference type="EMBL" id="MFQR01000007">
    <property type="protein sequence ID" value="OGH84678.1"/>
    <property type="molecule type" value="Genomic_DNA"/>
</dbReference>
<feature type="chain" id="PRO_5009525795" evidence="2">
    <location>
        <begin position="26"/>
        <end position="191"/>
    </location>
</feature>
<accession>A0A1F6NLF4</accession>
<evidence type="ECO:0000256" key="2">
    <source>
        <dbReference type="SAM" id="SignalP"/>
    </source>
</evidence>